<feature type="region of interest" description="Disordered" evidence="1">
    <location>
        <begin position="55"/>
        <end position="126"/>
    </location>
</feature>
<dbReference type="RefSeq" id="XP_044974719.1">
    <property type="nucleotide sequence ID" value="XM_045118784.1"/>
</dbReference>
<feature type="compositionally biased region" description="Basic and acidic residues" evidence="1">
    <location>
        <begin position="84"/>
        <end position="102"/>
    </location>
</feature>
<evidence type="ECO:0000313" key="3">
    <source>
        <dbReference type="Proteomes" id="UP000011116"/>
    </source>
</evidence>
<dbReference type="Gramene" id="HORVU.MOREX.r2.3HG0191010.1">
    <property type="protein sequence ID" value="HORVU.MOREX.r2.3HG0191010.1"/>
    <property type="gene ID" value="HORVU.MOREX.r2.3HG0191010"/>
</dbReference>
<dbReference type="Gramene" id="HORVU.MOREX.r3.3HG0230240.1">
    <property type="protein sequence ID" value="HORVU.MOREX.r3.3HG0230240.1"/>
    <property type="gene ID" value="HORVU.MOREX.r3.3HG0230240"/>
</dbReference>
<dbReference type="KEGG" id="hvg:123442678"/>
<feature type="compositionally biased region" description="Basic residues" evidence="1">
    <location>
        <begin position="253"/>
        <end position="262"/>
    </location>
</feature>
<sequence>MAATATDDFERWWETFNNGRTVDQGQHEDEDGTDSSDSGFELVQQQQENACVLAGEELAPDAHAPAGREGAARDCDVAEEGVSEDGHFPRQGELQGRNREAAAKLSTPRASEGEEEGEAEHVSGDNHIQIGSGLLEIQNKEGQDKYVSADKYVQIGGWEQGRKRKATVSVTPNGVQPIGIEIQNKTSHGECLRAENQMVRLQIVSKTEELDAEQVRRLKLELHLKTEENKSLKKQNEELRAENEYYRKTANPQKKRKAVRVL</sequence>
<reference evidence="3" key="1">
    <citation type="journal article" date="2012" name="Nature">
        <title>A physical, genetic and functional sequence assembly of the barley genome.</title>
        <authorList>
            <consortium name="The International Barley Genome Sequencing Consortium"/>
            <person name="Mayer K.F."/>
            <person name="Waugh R."/>
            <person name="Brown J.W."/>
            <person name="Schulman A."/>
            <person name="Langridge P."/>
            <person name="Platzer M."/>
            <person name="Fincher G.B."/>
            <person name="Muehlbauer G.J."/>
            <person name="Sato K."/>
            <person name="Close T.J."/>
            <person name="Wise R.P."/>
            <person name="Stein N."/>
        </authorList>
    </citation>
    <scope>NUCLEOTIDE SEQUENCE [LARGE SCALE GENOMIC DNA]</scope>
    <source>
        <strain evidence="3">cv. Morex</strain>
    </source>
</reference>
<reference evidence="2" key="2">
    <citation type="submission" date="2020-10" db="EMBL/GenBank/DDBJ databases">
        <authorList>
            <person name="Scholz U."/>
            <person name="Mascher M."/>
            <person name="Fiebig A."/>
        </authorList>
    </citation>
    <scope>NUCLEOTIDE SEQUENCE [LARGE SCALE GENOMIC DNA]</scope>
    <source>
        <strain evidence="2">cv. Morex</strain>
    </source>
</reference>
<accession>A0A8I6WWJ8</accession>
<feature type="region of interest" description="Disordered" evidence="1">
    <location>
        <begin position="243"/>
        <end position="262"/>
    </location>
</feature>
<gene>
    <name evidence="2" type="primary">LOC123442678</name>
</gene>
<organism evidence="2 3">
    <name type="scientific">Hordeum vulgare subsp. vulgare</name>
    <name type="common">Domesticated barley</name>
    <dbReference type="NCBI Taxonomy" id="112509"/>
    <lineage>
        <taxon>Eukaryota</taxon>
        <taxon>Viridiplantae</taxon>
        <taxon>Streptophyta</taxon>
        <taxon>Embryophyta</taxon>
        <taxon>Tracheophyta</taxon>
        <taxon>Spermatophyta</taxon>
        <taxon>Magnoliopsida</taxon>
        <taxon>Liliopsida</taxon>
        <taxon>Poales</taxon>
        <taxon>Poaceae</taxon>
        <taxon>BOP clade</taxon>
        <taxon>Pooideae</taxon>
        <taxon>Triticodae</taxon>
        <taxon>Triticeae</taxon>
        <taxon>Hordeinae</taxon>
        <taxon>Hordeum</taxon>
    </lineage>
</organism>
<dbReference type="GeneID" id="123442678"/>
<proteinExistence type="predicted"/>
<evidence type="ECO:0000313" key="2">
    <source>
        <dbReference type="EnsemblPlants" id="HORVU.MOREX.r3.3HG0230240.1"/>
    </source>
</evidence>
<dbReference type="EnsemblPlants" id="HORVU.MOREX.r3.3HG0230240.1">
    <property type="protein sequence ID" value="HORVU.MOREX.r3.3HG0230240.1"/>
    <property type="gene ID" value="HORVU.MOREX.r3.3HG0230240"/>
</dbReference>
<name>A0A8I6WWJ8_HORVV</name>
<keyword evidence="3" id="KW-1185">Reference proteome</keyword>
<feature type="region of interest" description="Disordered" evidence="1">
    <location>
        <begin position="16"/>
        <end position="41"/>
    </location>
</feature>
<evidence type="ECO:0000256" key="1">
    <source>
        <dbReference type="SAM" id="MobiDB-lite"/>
    </source>
</evidence>
<reference evidence="2" key="3">
    <citation type="submission" date="2022-01" db="UniProtKB">
        <authorList>
            <consortium name="EnsemblPlants"/>
        </authorList>
    </citation>
    <scope>IDENTIFICATION</scope>
    <source>
        <strain evidence="2">subsp. vulgare</strain>
    </source>
</reference>
<dbReference type="Proteomes" id="UP000011116">
    <property type="component" value="Chromosome 3H"/>
</dbReference>
<dbReference type="AlphaFoldDB" id="A0A8I6WWJ8"/>
<dbReference type="SMR" id="A0A8I6WWJ8"/>
<protein>
    <submittedName>
        <fullName evidence="2">Uncharacterized protein</fullName>
    </submittedName>
</protein>
<dbReference type="OrthoDB" id="692592at2759"/>